<reference evidence="4" key="1">
    <citation type="submission" date="2021-09" db="EMBL/GenBank/DDBJ databases">
        <authorList>
            <consortium name="AG Swart"/>
            <person name="Singh M."/>
            <person name="Singh A."/>
            <person name="Seah K."/>
            <person name="Emmerich C."/>
        </authorList>
    </citation>
    <scope>NUCLEOTIDE SEQUENCE</scope>
    <source>
        <strain evidence="4">ATCC30299</strain>
    </source>
</reference>
<evidence type="ECO:0000313" key="4">
    <source>
        <dbReference type="EMBL" id="CAG9326548.1"/>
    </source>
</evidence>
<feature type="transmembrane region" description="Helical" evidence="1">
    <location>
        <begin position="151"/>
        <end position="172"/>
    </location>
</feature>
<keyword evidence="1" id="KW-0472">Membrane</keyword>
<dbReference type="EMBL" id="CAJZBQ010000040">
    <property type="protein sequence ID" value="CAG9326548.1"/>
    <property type="molecule type" value="Genomic_DNA"/>
</dbReference>
<feature type="transmembrane region" description="Helical" evidence="1">
    <location>
        <begin position="289"/>
        <end position="312"/>
    </location>
</feature>
<organism evidence="4 5">
    <name type="scientific">Blepharisma stoltei</name>
    <dbReference type="NCBI Taxonomy" id="1481888"/>
    <lineage>
        <taxon>Eukaryota</taxon>
        <taxon>Sar</taxon>
        <taxon>Alveolata</taxon>
        <taxon>Ciliophora</taxon>
        <taxon>Postciliodesmatophora</taxon>
        <taxon>Heterotrichea</taxon>
        <taxon>Heterotrichida</taxon>
        <taxon>Blepharismidae</taxon>
        <taxon>Blepharisma</taxon>
    </lineage>
</organism>
<dbReference type="InterPro" id="IPR036938">
    <property type="entry name" value="PAP2/HPO_sf"/>
</dbReference>
<feature type="transmembrane region" description="Helical" evidence="1">
    <location>
        <begin position="43"/>
        <end position="69"/>
    </location>
</feature>
<evidence type="ECO:0000256" key="1">
    <source>
        <dbReference type="SAM" id="Phobius"/>
    </source>
</evidence>
<feature type="transmembrane region" description="Helical" evidence="1">
    <location>
        <begin position="210"/>
        <end position="227"/>
    </location>
</feature>
<comment type="caution">
    <text evidence="4">The sequence shown here is derived from an EMBL/GenBank/DDBJ whole genome shotgun (WGS) entry which is preliminary data.</text>
</comment>
<sequence length="374" mass="42236">MGCVFLISLIAVFLTFLQIYEQERLEESSRDLTIWMQSFRNPIFDIFFEIIGEITSVCCIVIAGTLYLIGNRETGLIGLIASLFGVALSGFLKILFGHPRPFWKYSEIKGIQCPEDFGTPSAHALSAGAGLLVLGIMWLRSGNQNSKKVMIMLCGLMITAIDRIFLGAHFYFQVILGYIFAGLVASIVLHPKVYAWIYKIPNDISVVIKSHIIMIGFIAASIITAFYRKSKWNDSWSINFQVQCGNELTVNDAVYENFTDAALVCLVAGMIMGLFILKEKEKPKFSYGLVFLSMFFNVGIMGTMKVSDILIIKFTDDFWRILLICTLHYCCGVIHCYLTPVIINFLHIAKTPAKEFLKLQELEKCEIIENKKEL</sequence>
<dbReference type="PANTHER" id="PTHR14969">
    <property type="entry name" value="SPHINGOSINE-1-PHOSPHATE PHOSPHOHYDROLASE"/>
    <property type="match status" value="1"/>
</dbReference>
<feature type="signal peptide" evidence="2">
    <location>
        <begin position="1"/>
        <end position="22"/>
    </location>
</feature>
<keyword evidence="1" id="KW-0812">Transmembrane</keyword>
<feature type="transmembrane region" description="Helical" evidence="1">
    <location>
        <begin position="178"/>
        <end position="198"/>
    </location>
</feature>
<dbReference type="InterPro" id="IPR000326">
    <property type="entry name" value="PAP2/HPO"/>
</dbReference>
<dbReference type="SMART" id="SM00014">
    <property type="entry name" value="acidPPc"/>
    <property type="match status" value="1"/>
</dbReference>
<proteinExistence type="predicted"/>
<feature type="transmembrane region" description="Helical" evidence="1">
    <location>
        <begin position="122"/>
        <end position="139"/>
    </location>
</feature>
<keyword evidence="2" id="KW-0732">Signal</keyword>
<dbReference type="AlphaFoldDB" id="A0AAU9JKR8"/>
<feature type="transmembrane region" description="Helical" evidence="1">
    <location>
        <begin position="318"/>
        <end position="346"/>
    </location>
</feature>
<dbReference type="CDD" id="cd01610">
    <property type="entry name" value="PAP2_like"/>
    <property type="match status" value="1"/>
</dbReference>
<dbReference type="GO" id="GO:0042392">
    <property type="term" value="F:sphingosine-1-phosphate phosphatase activity"/>
    <property type="evidence" value="ECO:0007669"/>
    <property type="project" value="TreeGrafter"/>
</dbReference>
<evidence type="ECO:0000256" key="2">
    <source>
        <dbReference type="SAM" id="SignalP"/>
    </source>
</evidence>
<dbReference type="Gene3D" id="1.20.144.10">
    <property type="entry name" value="Phosphatidic acid phosphatase type 2/haloperoxidase"/>
    <property type="match status" value="1"/>
</dbReference>
<accession>A0AAU9JKR8</accession>
<feature type="domain" description="Phosphatidic acid phosphatase type 2/haloperoxidase" evidence="3">
    <location>
        <begin position="74"/>
        <end position="189"/>
    </location>
</feature>
<keyword evidence="5" id="KW-1185">Reference proteome</keyword>
<gene>
    <name evidence="4" type="ORF">BSTOLATCC_MIC40973</name>
</gene>
<dbReference type="Proteomes" id="UP001162131">
    <property type="component" value="Unassembled WGS sequence"/>
</dbReference>
<dbReference type="Pfam" id="PF01569">
    <property type="entry name" value="PAP2"/>
    <property type="match status" value="1"/>
</dbReference>
<protein>
    <recommendedName>
        <fullName evidence="3">Phosphatidic acid phosphatase type 2/haloperoxidase domain-containing protein</fullName>
    </recommendedName>
</protein>
<feature type="transmembrane region" description="Helical" evidence="1">
    <location>
        <begin position="76"/>
        <end position="96"/>
    </location>
</feature>
<name>A0AAU9JKR8_9CILI</name>
<evidence type="ECO:0000313" key="5">
    <source>
        <dbReference type="Proteomes" id="UP001162131"/>
    </source>
</evidence>
<dbReference type="SUPFAM" id="SSF48317">
    <property type="entry name" value="Acid phosphatase/Vanadium-dependent haloperoxidase"/>
    <property type="match status" value="1"/>
</dbReference>
<feature type="chain" id="PRO_5043818370" description="Phosphatidic acid phosphatase type 2/haloperoxidase domain-containing protein" evidence="2">
    <location>
        <begin position="23"/>
        <end position="374"/>
    </location>
</feature>
<feature type="transmembrane region" description="Helical" evidence="1">
    <location>
        <begin position="258"/>
        <end position="277"/>
    </location>
</feature>
<keyword evidence="1" id="KW-1133">Transmembrane helix</keyword>
<evidence type="ECO:0000259" key="3">
    <source>
        <dbReference type="SMART" id="SM00014"/>
    </source>
</evidence>
<dbReference type="PANTHER" id="PTHR14969:SF13">
    <property type="entry name" value="AT30094P"/>
    <property type="match status" value="1"/>
</dbReference>